<evidence type="ECO:0000256" key="1">
    <source>
        <dbReference type="ARBA" id="ARBA00005429"/>
    </source>
</evidence>
<dbReference type="InterPro" id="IPR007743">
    <property type="entry name" value="Immunity-related_GTPase-like"/>
</dbReference>
<dbReference type="Ensembl" id="ENSNMLT00000008547.1">
    <property type="protein sequence ID" value="ENSNMLP00000007509.1"/>
    <property type="gene ID" value="ENSNMLG00000005396.1"/>
</dbReference>
<dbReference type="GO" id="GO:0005525">
    <property type="term" value="F:GTP binding"/>
    <property type="evidence" value="ECO:0007669"/>
    <property type="project" value="UniProtKB-KW"/>
</dbReference>
<evidence type="ECO:0000256" key="4">
    <source>
        <dbReference type="ARBA" id="ARBA00023134"/>
    </source>
</evidence>
<dbReference type="Proteomes" id="UP000694523">
    <property type="component" value="Unplaced"/>
</dbReference>
<proteinExistence type="inferred from homology"/>
<keyword evidence="7" id="KW-1185">Reference proteome</keyword>
<evidence type="ECO:0000256" key="2">
    <source>
        <dbReference type="ARBA" id="ARBA00022741"/>
    </source>
</evidence>
<dbReference type="PROSITE" id="PS51716">
    <property type="entry name" value="G_IRG"/>
    <property type="match status" value="1"/>
</dbReference>
<evidence type="ECO:0000259" key="5">
    <source>
        <dbReference type="PROSITE" id="PS51716"/>
    </source>
</evidence>
<protein>
    <recommendedName>
        <fullName evidence="5">IRG-type G domain-containing protein</fullName>
    </recommendedName>
</protein>
<name>A0A8C6SMF2_9GOBI</name>
<dbReference type="PANTHER" id="PTHR32341:SF10">
    <property type="entry name" value="INTERFERON-INDUCIBLE GTPASE 5"/>
    <property type="match status" value="1"/>
</dbReference>
<dbReference type="PANTHER" id="PTHR32341">
    <property type="entry name" value="INTERFERON-INDUCIBLE GTPASE"/>
    <property type="match status" value="1"/>
</dbReference>
<evidence type="ECO:0000313" key="7">
    <source>
        <dbReference type="Proteomes" id="UP000694523"/>
    </source>
</evidence>
<keyword evidence="4" id="KW-0342">GTP-binding</keyword>
<dbReference type="InterPro" id="IPR030385">
    <property type="entry name" value="G_IRG_dom"/>
</dbReference>
<evidence type="ECO:0000313" key="6">
    <source>
        <dbReference type="Ensembl" id="ENSNMLP00000007509.1"/>
    </source>
</evidence>
<keyword evidence="3" id="KW-0378">Hydrolase</keyword>
<dbReference type="InterPro" id="IPR027417">
    <property type="entry name" value="P-loop_NTPase"/>
</dbReference>
<sequence>TVKPRDFCLDSNIGNNNLLDIPVNIAITGESGSGKSTLVNALRGIKNGTEGAAKTGAMETTMEPTEYIHPKNNNIRIWDLPGIGTVNVTADKYLEYVGFEKYDFFIIVSRDRFTENDAKLAKEIQKMKKKFYFVRSRIDESIQGEKEDNPNLNEENLLNQIRENCREGLKKVGLESPMVFLVSGKKLQLYDFNKLWETLNEDLPELQRDVLLLALPNISLDVIEQKEKALRSKLKWYALGSAAGAAVPVPALSETVDLGMIIKFAEQCQNSLGLNVESLKMLSDVSGVSLEDLKAELKSPLAAAEINRGLVVRVLINSAAYIIGIVIEEGARYVPFIGIPFAMTLSSITTYKALAYILNTLAEDAQRVFKKALRINTPV</sequence>
<feature type="domain" description="IRG-type G" evidence="5">
    <location>
        <begin position="21"/>
        <end position="202"/>
    </location>
</feature>
<dbReference type="SUPFAM" id="SSF52540">
    <property type="entry name" value="P-loop containing nucleoside triphosphate hydrolases"/>
    <property type="match status" value="1"/>
</dbReference>
<reference evidence="6" key="1">
    <citation type="submission" date="2025-08" db="UniProtKB">
        <authorList>
            <consortium name="Ensembl"/>
        </authorList>
    </citation>
    <scope>IDENTIFICATION</scope>
</reference>
<dbReference type="AlphaFoldDB" id="A0A8C6SMF2"/>
<dbReference type="InterPro" id="IPR051515">
    <property type="entry name" value="IRG"/>
</dbReference>
<organism evidence="6 7">
    <name type="scientific">Neogobius melanostomus</name>
    <name type="common">round goby</name>
    <dbReference type="NCBI Taxonomy" id="47308"/>
    <lineage>
        <taxon>Eukaryota</taxon>
        <taxon>Metazoa</taxon>
        <taxon>Chordata</taxon>
        <taxon>Craniata</taxon>
        <taxon>Vertebrata</taxon>
        <taxon>Euteleostomi</taxon>
        <taxon>Actinopterygii</taxon>
        <taxon>Neopterygii</taxon>
        <taxon>Teleostei</taxon>
        <taxon>Neoteleostei</taxon>
        <taxon>Acanthomorphata</taxon>
        <taxon>Gobiaria</taxon>
        <taxon>Gobiiformes</taxon>
        <taxon>Gobioidei</taxon>
        <taxon>Gobiidae</taxon>
        <taxon>Benthophilinae</taxon>
        <taxon>Neogobiini</taxon>
        <taxon>Neogobius</taxon>
    </lineage>
</organism>
<comment type="similarity">
    <text evidence="1">Belongs to the TRAFAC class dynamin-like GTPase superfamily. IRG family.</text>
</comment>
<dbReference type="GO" id="GO:0016020">
    <property type="term" value="C:membrane"/>
    <property type="evidence" value="ECO:0007669"/>
    <property type="project" value="InterPro"/>
</dbReference>
<accession>A0A8C6SMF2</accession>
<keyword evidence="2" id="KW-0547">Nucleotide-binding</keyword>
<dbReference type="Pfam" id="PF05049">
    <property type="entry name" value="IIGP"/>
    <property type="match status" value="1"/>
</dbReference>
<dbReference type="GO" id="GO:0016787">
    <property type="term" value="F:hydrolase activity"/>
    <property type="evidence" value="ECO:0007669"/>
    <property type="project" value="UniProtKB-KW"/>
</dbReference>
<reference evidence="6" key="2">
    <citation type="submission" date="2025-09" db="UniProtKB">
        <authorList>
            <consortium name="Ensembl"/>
        </authorList>
    </citation>
    <scope>IDENTIFICATION</scope>
</reference>
<evidence type="ECO:0000256" key="3">
    <source>
        <dbReference type="ARBA" id="ARBA00022801"/>
    </source>
</evidence>
<dbReference type="Gene3D" id="3.40.50.300">
    <property type="entry name" value="P-loop containing nucleotide triphosphate hydrolases"/>
    <property type="match status" value="1"/>
</dbReference>
<dbReference type="FunFam" id="3.40.50.300:FF:000541">
    <property type="entry name" value="Immunity related GTPase M"/>
    <property type="match status" value="1"/>
</dbReference>